<keyword evidence="3" id="KW-1185">Reference proteome</keyword>
<dbReference type="InterPro" id="IPR013445">
    <property type="entry name" value="CDP_4_6_deHydtase"/>
</dbReference>
<sequence length="359" mass="39357">MENMVMHRAQPPVLNLRGLRVLVTGHTGFKGAWLCEWLLQGGASVSGLALPPEGPLSLFDALRLEERLARHIICDIRNPGGVAQAVRETEPEVIFHLAAQALVRRSYQQPLMTWETNVSGTLNLLEAARGLGRPVTVIVVTTDKVYKNREWEFAYREEDELGGHDPYSASKAACELAVDSWRSSFGAADGVTVVTARAGNVIGGGDYSEDRIVPDCFRAWSKGRPVELRNPKSTRPWQHVLEPLSGYMALAAHVRDGSPVIKACNFGPGSDGDHSVETLVTMMAARQPGRAWTVTTAAQPHEARALSLSIDRAKHILGWSPRLTFEETVAWTDAGYTTGLGNLPDLVRQQIADFVNKEF</sequence>
<evidence type="ECO:0000313" key="2">
    <source>
        <dbReference type="EMBL" id="BBJ00648.1"/>
    </source>
</evidence>
<dbReference type="PANTHER" id="PTHR43000">
    <property type="entry name" value="DTDP-D-GLUCOSE 4,6-DEHYDRATASE-RELATED"/>
    <property type="match status" value="1"/>
</dbReference>
<dbReference type="RefSeq" id="WP_212785871.1">
    <property type="nucleotide sequence ID" value="NZ_AP019536.1"/>
</dbReference>
<dbReference type="NCBIfam" id="TIGR02622">
    <property type="entry name" value="CDP_4_6_dhtase"/>
    <property type="match status" value="1"/>
</dbReference>
<evidence type="ECO:0000259" key="1">
    <source>
        <dbReference type="Pfam" id="PF16363"/>
    </source>
</evidence>
<feature type="domain" description="NAD(P)-binding" evidence="1">
    <location>
        <begin position="22"/>
        <end position="330"/>
    </location>
</feature>
<gene>
    <name evidence="2" type="primary">rfbG</name>
    <name evidence="2" type="ORF">FGKAn22_23400</name>
</gene>
<dbReference type="InterPro" id="IPR016040">
    <property type="entry name" value="NAD(P)-bd_dom"/>
</dbReference>
<name>A0AAN1T0T8_9PROT</name>
<evidence type="ECO:0000313" key="3">
    <source>
        <dbReference type="Proteomes" id="UP001319121"/>
    </source>
</evidence>
<reference evidence="2 3" key="1">
    <citation type="submission" date="2019-03" db="EMBL/GenBank/DDBJ databases">
        <title>Complete genome sequence of Ferrigenium kumadai strain An22, a microaerophilic iron-oxidizing bacterium isolated from a paddy field soil.</title>
        <authorList>
            <person name="Watanabe T."/>
            <person name="Asakawa S."/>
        </authorList>
    </citation>
    <scope>NUCLEOTIDE SEQUENCE [LARGE SCALE GENOMIC DNA]</scope>
    <source>
        <strain evidence="2 3">An22</strain>
    </source>
</reference>
<dbReference type="SUPFAM" id="SSF51735">
    <property type="entry name" value="NAD(P)-binding Rossmann-fold domains"/>
    <property type="match status" value="1"/>
</dbReference>
<accession>A0AAN1T0T8</accession>
<dbReference type="KEGG" id="fku:FGKAn22_23400"/>
<dbReference type="Pfam" id="PF16363">
    <property type="entry name" value="GDP_Man_Dehyd"/>
    <property type="match status" value="1"/>
</dbReference>
<dbReference type="Gene3D" id="3.90.25.10">
    <property type="entry name" value="UDP-galactose 4-epimerase, domain 1"/>
    <property type="match status" value="1"/>
</dbReference>
<proteinExistence type="predicted"/>
<dbReference type="AlphaFoldDB" id="A0AAN1T0T8"/>
<dbReference type="Gene3D" id="3.40.50.720">
    <property type="entry name" value="NAD(P)-binding Rossmann-like Domain"/>
    <property type="match status" value="1"/>
</dbReference>
<organism evidence="2 3">
    <name type="scientific">Ferrigenium kumadai</name>
    <dbReference type="NCBI Taxonomy" id="1682490"/>
    <lineage>
        <taxon>Bacteria</taxon>
        <taxon>Pseudomonadati</taxon>
        <taxon>Pseudomonadota</taxon>
        <taxon>Betaproteobacteria</taxon>
        <taxon>Nitrosomonadales</taxon>
        <taxon>Gallionellaceae</taxon>
        <taxon>Ferrigenium</taxon>
    </lineage>
</organism>
<dbReference type="InterPro" id="IPR036291">
    <property type="entry name" value="NAD(P)-bd_dom_sf"/>
</dbReference>
<dbReference type="Proteomes" id="UP001319121">
    <property type="component" value="Chromosome"/>
</dbReference>
<protein>
    <submittedName>
        <fullName evidence="2">CDP-glucose 4,6-dehydratase</fullName>
    </submittedName>
</protein>
<dbReference type="EMBL" id="AP019536">
    <property type="protein sequence ID" value="BBJ00648.1"/>
    <property type="molecule type" value="Genomic_DNA"/>
</dbReference>